<gene>
    <name evidence="1" type="ORF">LEP1GSC179_1572</name>
</gene>
<reference evidence="1" key="1">
    <citation type="submission" date="2012-10" db="EMBL/GenBank/DDBJ databases">
        <authorList>
            <person name="Harkins D.M."/>
            <person name="Durkin A.S."/>
            <person name="Brinkac L.M."/>
            <person name="Haft D.H."/>
            <person name="Selengut J.D."/>
            <person name="Sanka R."/>
            <person name="DePew J."/>
            <person name="Purushe J."/>
            <person name="Matthias M.A."/>
            <person name="Vinetz J.M."/>
            <person name="Sutton G.G."/>
            <person name="Nierman W.C."/>
            <person name="Fouts D.E."/>
        </authorList>
    </citation>
    <scope>NUCLEOTIDE SEQUENCE [LARGE SCALE GENOMIC DNA]</scope>
    <source>
        <strain evidence="1">MOR084</strain>
    </source>
</reference>
<name>A0A0E2BHT3_9LEPT</name>
<evidence type="ECO:0008006" key="3">
    <source>
        <dbReference type="Google" id="ProtNLM"/>
    </source>
</evidence>
<accession>A0A0E2BHT3</accession>
<keyword evidence="2" id="KW-1185">Reference proteome</keyword>
<organism evidence="1 2">
    <name type="scientific">Leptospira santarosai str. MOR084</name>
    <dbReference type="NCBI Taxonomy" id="1049984"/>
    <lineage>
        <taxon>Bacteria</taxon>
        <taxon>Pseudomonadati</taxon>
        <taxon>Spirochaetota</taxon>
        <taxon>Spirochaetia</taxon>
        <taxon>Leptospirales</taxon>
        <taxon>Leptospiraceae</taxon>
        <taxon>Leptospira</taxon>
    </lineage>
</organism>
<dbReference type="Proteomes" id="UP000006329">
    <property type="component" value="Unassembled WGS sequence"/>
</dbReference>
<proteinExistence type="predicted"/>
<protein>
    <recommendedName>
        <fullName evidence="3">Surface carbohydrate biosynthesis protein</fullName>
    </recommendedName>
</protein>
<evidence type="ECO:0000313" key="2">
    <source>
        <dbReference type="Proteomes" id="UP000006329"/>
    </source>
</evidence>
<dbReference type="AlphaFoldDB" id="A0A0E2BHT3"/>
<evidence type="ECO:0000313" key="1">
    <source>
        <dbReference type="EMBL" id="EKO34729.1"/>
    </source>
</evidence>
<dbReference type="EMBL" id="AHON02000027">
    <property type="protein sequence ID" value="EKO34729.1"/>
    <property type="molecule type" value="Genomic_DNA"/>
</dbReference>
<comment type="caution">
    <text evidence="1">The sequence shown here is derived from an EMBL/GenBank/DDBJ whole genome shotgun (WGS) entry which is preliminary data.</text>
</comment>
<sequence length="453" mass="52540">MIYNIVFNSFSSKTVLIQCDHKRRDSSSSFLIAFYLRKLGYNVVLGSRLTSRSLYSIFKPELVLLTHPNSLFTPKEMEEAAKYTTFILLHPESSGMLRHAVIDQMRGGGASIGDSYSKNISQVFTWGTLLRDWIVEAKLYRKEDIESIGCPRYDFYISKDKNHPSGRLGIMSTFTGITTFDNRNVFQLLDQGRGLGGVYYGKKGGYEDFFWTSAAFARVYLEFLDVWCLDLKMPVNFRSYTLENLNDIKYFNQKYKPHLELDDGTPFPKWLQDRGGNIFCYSSSIIESIMSGVPYICVQGIIEDRLEFHLPRKEFADIRGEIYNYTYKPQSIEELVELAKKAYTGNLPLKVSPDGSAKLKKLLSDYYGYPKEEPSSWILAKRIDALIRDKKKNNQSFNLSRFKDYARSCYNVSQHLKPKMFKTLNDYHLMPWDKKDRMYAEEHFNTLEGITKS</sequence>